<feature type="domain" description="TrmE-type G" evidence="5">
    <location>
        <begin position="278"/>
        <end position="451"/>
    </location>
</feature>
<evidence type="ECO:0000256" key="3">
    <source>
        <dbReference type="ARBA" id="ARBA00022741"/>
    </source>
</evidence>
<keyword evidence="7" id="KW-1185">Reference proteome</keyword>
<dbReference type="InterPro" id="IPR006073">
    <property type="entry name" value="GTP-bd"/>
</dbReference>
<dbReference type="PANTHER" id="PTHR42714:SF2">
    <property type="entry name" value="TRNA MODIFICATION GTPASE GTPBP3, MITOCHONDRIAL"/>
    <property type="match status" value="1"/>
</dbReference>
<evidence type="ECO:0000256" key="2">
    <source>
        <dbReference type="ARBA" id="ARBA00022694"/>
    </source>
</evidence>
<dbReference type="NCBIfam" id="TIGR00231">
    <property type="entry name" value="small_GTP"/>
    <property type="match status" value="1"/>
</dbReference>
<dbReference type="EMBL" id="ML220112">
    <property type="protein sequence ID" value="TGZ85423.1"/>
    <property type="molecule type" value="Genomic_DNA"/>
</dbReference>
<keyword evidence="6" id="KW-0378">Hydrolase</keyword>
<dbReference type="InterPro" id="IPR018948">
    <property type="entry name" value="GTP-bd_TrmE_N"/>
</dbReference>
<dbReference type="Gene3D" id="3.30.1360.120">
    <property type="entry name" value="Probable tRNA modification gtpase trme, domain 1"/>
    <property type="match status" value="1"/>
</dbReference>
<dbReference type="AlphaFoldDB" id="A0A4S2N819"/>
<accession>A0A4S2N819</accession>
<dbReference type="NCBIfam" id="NF003661">
    <property type="entry name" value="PRK05291.1-3"/>
    <property type="match status" value="1"/>
</dbReference>
<keyword evidence="2" id="KW-0819">tRNA processing</keyword>
<proteinExistence type="inferred from homology"/>
<dbReference type="InParanoid" id="A0A4S2N819"/>
<dbReference type="SUPFAM" id="SSF52540">
    <property type="entry name" value="P-loop containing nucleoside triphosphate hydrolases"/>
    <property type="match status" value="1"/>
</dbReference>
<dbReference type="Gene3D" id="1.20.120.430">
    <property type="entry name" value="tRNA modification GTPase MnmE domain 2"/>
    <property type="match status" value="1"/>
</dbReference>
<dbReference type="GO" id="GO:0005739">
    <property type="term" value="C:mitochondrion"/>
    <property type="evidence" value="ECO:0007669"/>
    <property type="project" value="TreeGrafter"/>
</dbReference>
<dbReference type="GO" id="GO:0002098">
    <property type="term" value="P:tRNA wobble uridine modification"/>
    <property type="evidence" value="ECO:0007669"/>
    <property type="project" value="TreeGrafter"/>
</dbReference>
<evidence type="ECO:0000313" key="6">
    <source>
        <dbReference type="EMBL" id="TGZ85423.1"/>
    </source>
</evidence>
<name>A0A4S2N819_9PEZI</name>
<dbReference type="CDD" id="cd14858">
    <property type="entry name" value="TrmE_N"/>
    <property type="match status" value="1"/>
</dbReference>
<sequence length="545" mass="58868">MNMLLRPFIRCYHRPVFTSPTPRRLFQWHRTLFFRSRLRLQPHSRCFSSLHDRQLNRDEDTIFALSTPPGTSAIAIIRITGSSSLDIYRSLTKSATPPRPRYAHVRPIHHPDTSTILDPGALCLFFPASSSLTGSDTLELHLHGSRAIISAVLTALPLLSARPADPGEFTKRAFHAGKLSLPEVEALGETLAAVTEQQRIRAIRGTSSHLADRYDGWRVELIEARGVLEALIDFADDQGFEESPAELVGRTVSLAKELHTKLLIYTDNAVRGELLRSGISLCFLGAPNAGKSSLLNRIVGREAAIVSPEAGTTRDVVDLAVDVGGYMLLLGDTAGLRSSTTASGKIEIEGMRRARERVRAADIVVAVFDVTEKIPEEVKDALALAHQGKKKIIAVANKTDLLPGNSTTLDTSILADSILPSLPSDTPVISLSCTTGTGIKTLLDTLTSLCSDLTSPLVASGMSPLEAEESVAATQRQRGLLLQCKNALEEFVDMCDGNEEEADVVLAAELLRDAAAALGKVVGRGEQGDVEDVLGVVFEKFCVGK</sequence>
<dbReference type="GO" id="GO:0003924">
    <property type="term" value="F:GTPase activity"/>
    <property type="evidence" value="ECO:0007669"/>
    <property type="project" value="InterPro"/>
</dbReference>
<dbReference type="InterPro" id="IPR004520">
    <property type="entry name" value="GTPase_MnmE"/>
</dbReference>
<dbReference type="HAMAP" id="MF_00379">
    <property type="entry name" value="GTPase_MnmE"/>
    <property type="match status" value="1"/>
</dbReference>
<dbReference type="Proteomes" id="UP000298138">
    <property type="component" value="Unassembled WGS sequence"/>
</dbReference>
<dbReference type="InterPro" id="IPR027266">
    <property type="entry name" value="TrmE/GcvT-like"/>
</dbReference>
<evidence type="ECO:0000313" key="7">
    <source>
        <dbReference type="Proteomes" id="UP000298138"/>
    </source>
</evidence>
<dbReference type="STRING" id="341454.A0A4S2N819"/>
<gene>
    <name evidence="6" type="ORF">EX30DRAFT_392771</name>
</gene>
<dbReference type="PROSITE" id="PS51709">
    <property type="entry name" value="G_TRME"/>
    <property type="match status" value="1"/>
</dbReference>
<dbReference type="InterPro" id="IPR027417">
    <property type="entry name" value="P-loop_NTPase"/>
</dbReference>
<evidence type="ECO:0000259" key="5">
    <source>
        <dbReference type="PROSITE" id="PS51709"/>
    </source>
</evidence>
<comment type="similarity">
    <text evidence="1">Belongs to the TRAFAC class TrmE-Era-EngA-EngB-Septin-like GTPase superfamily. TrmE GTPase family.</text>
</comment>
<dbReference type="FunCoup" id="A0A4S2N819">
    <property type="interactions" value="428"/>
</dbReference>
<protein>
    <submittedName>
        <fullName evidence="6">P-loop containing nucleoside triphosphate hydrolase protein</fullName>
    </submittedName>
</protein>
<dbReference type="Pfam" id="PF01926">
    <property type="entry name" value="MMR_HSR1"/>
    <property type="match status" value="1"/>
</dbReference>
<dbReference type="PANTHER" id="PTHR42714">
    <property type="entry name" value="TRNA MODIFICATION GTPASE GTPBP3"/>
    <property type="match status" value="1"/>
</dbReference>
<reference evidence="6 7" key="1">
    <citation type="submission" date="2019-04" db="EMBL/GenBank/DDBJ databases">
        <title>Comparative genomics and transcriptomics to analyze fruiting body development in filamentous ascomycetes.</title>
        <authorList>
            <consortium name="DOE Joint Genome Institute"/>
            <person name="Lutkenhaus R."/>
            <person name="Traeger S."/>
            <person name="Breuer J."/>
            <person name="Kuo A."/>
            <person name="Lipzen A."/>
            <person name="Pangilinan J."/>
            <person name="Dilworth D."/>
            <person name="Sandor L."/>
            <person name="Poggeler S."/>
            <person name="Barry K."/>
            <person name="Grigoriev I.V."/>
            <person name="Nowrousian M."/>
        </authorList>
    </citation>
    <scope>NUCLEOTIDE SEQUENCE [LARGE SCALE GENOMIC DNA]</scope>
    <source>
        <strain evidence="6 7">CBS 389.68</strain>
    </source>
</reference>
<dbReference type="GO" id="GO:0005525">
    <property type="term" value="F:GTP binding"/>
    <property type="evidence" value="ECO:0007669"/>
    <property type="project" value="UniProtKB-KW"/>
</dbReference>
<dbReference type="InterPro" id="IPR005225">
    <property type="entry name" value="Small_GTP-bd"/>
</dbReference>
<dbReference type="Pfam" id="PF12631">
    <property type="entry name" value="MnmE_helical"/>
    <property type="match status" value="1"/>
</dbReference>
<feature type="non-terminal residue" evidence="6">
    <location>
        <position position="1"/>
    </location>
</feature>
<dbReference type="Pfam" id="PF10396">
    <property type="entry name" value="TrmE_N"/>
    <property type="match status" value="1"/>
</dbReference>
<dbReference type="CDD" id="cd04164">
    <property type="entry name" value="trmE"/>
    <property type="match status" value="1"/>
</dbReference>
<evidence type="ECO:0000256" key="4">
    <source>
        <dbReference type="ARBA" id="ARBA00023134"/>
    </source>
</evidence>
<organism evidence="6 7">
    <name type="scientific">Ascodesmis nigricans</name>
    <dbReference type="NCBI Taxonomy" id="341454"/>
    <lineage>
        <taxon>Eukaryota</taxon>
        <taxon>Fungi</taxon>
        <taxon>Dikarya</taxon>
        <taxon>Ascomycota</taxon>
        <taxon>Pezizomycotina</taxon>
        <taxon>Pezizomycetes</taxon>
        <taxon>Pezizales</taxon>
        <taxon>Ascodesmidaceae</taxon>
        <taxon>Ascodesmis</taxon>
    </lineage>
</organism>
<keyword evidence="4" id="KW-0342">GTP-binding</keyword>
<dbReference type="GO" id="GO:0030488">
    <property type="term" value="P:tRNA methylation"/>
    <property type="evidence" value="ECO:0007669"/>
    <property type="project" value="TreeGrafter"/>
</dbReference>
<dbReference type="InterPro" id="IPR027368">
    <property type="entry name" value="MnmE_dom2"/>
</dbReference>
<dbReference type="Gene3D" id="3.40.50.300">
    <property type="entry name" value="P-loop containing nucleotide triphosphate hydrolases"/>
    <property type="match status" value="1"/>
</dbReference>
<keyword evidence="3" id="KW-0547">Nucleotide-binding</keyword>
<dbReference type="OrthoDB" id="188276at2759"/>
<dbReference type="InterPro" id="IPR025867">
    <property type="entry name" value="MnmE_helical"/>
</dbReference>
<dbReference type="InterPro" id="IPR031168">
    <property type="entry name" value="G_TrmE"/>
</dbReference>
<evidence type="ECO:0000256" key="1">
    <source>
        <dbReference type="ARBA" id="ARBA00011043"/>
    </source>
</evidence>